<gene>
    <name evidence="4" type="ORF">FNV43_RR13192</name>
</gene>
<evidence type="ECO:0000256" key="2">
    <source>
        <dbReference type="ARBA" id="ARBA00022676"/>
    </source>
</evidence>
<evidence type="ECO:0000256" key="3">
    <source>
        <dbReference type="ARBA" id="ARBA00022679"/>
    </source>
</evidence>
<name>A0A8K0MDS9_9ROSA</name>
<proteinExistence type="inferred from homology"/>
<dbReference type="InterPro" id="IPR050481">
    <property type="entry name" value="UDP-glycosyltransf_plant"/>
</dbReference>
<dbReference type="OrthoDB" id="5835829at2759"/>
<dbReference type="GO" id="GO:0035251">
    <property type="term" value="F:UDP-glucosyltransferase activity"/>
    <property type="evidence" value="ECO:0007669"/>
    <property type="project" value="InterPro"/>
</dbReference>
<protein>
    <submittedName>
        <fullName evidence="4">Uncharacterized protein</fullName>
    </submittedName>
</protein>
<dbReference type="PANTHER" id="PTHR48048:SF83">
    <property type="entry name" value="GLYCOSYLTRANSFERASE"/>
    <property type="match status" value="1"/>
</dbReference>
<sequence>MKKAKLVFIPAPGAGHLVSMIEFTKQLLSRDDRFSVTIIVIKSPFELSVNSDTSSSFPPIPISTTFMFPQFLLLHPNSFSSPQRSTIPFILKAIKSSVRKSYSTRSWLSLFHSPGWSLTCSPPAWSTWFMNLGFPTCSSPPVLGSRIRALPSEPTRPRKGVHVVREYRSEDEGDQGYNCQHGFELESHAVSSLSDGETPPVYTVGPLIDHKWVNPFRCDQSQRDKIMKWLDDQPAKTRDLGLLCGWAPQVEVLAHRSIGGFVSHCGWNSTLESLWHGVPLVTWLLSAEQQINAFQMVKDLGLSVELRLDYRRDCGDHHLVVADDIEKAVRSVMDGDGDVEKKVQEMSEKCRRAVVEGGSSFGLTWKLD</sequence>
<reference evidence="4" key="1">
    <citation type="submission" date="2020-03" db="EMBL/GenBank/DDBJ databases">
        <title>A high-quality chromosome-level genome assembly of a woody plant with both climbing and erect habits, Rhamnella rubrinervis.</title>
        <authorList>
            <person name="Lu Z."/>
            <person name="Yang Y."/>
            <person name="Zhu X."/>
            <person name="Sun Y."/>
        </authorList>
    </citation>
    <scope>NUCLEOTIDE SEQUENCE</scope>
    <source>
        <strain evidence="4">BYM</strain>
        <tissue evidence="4">Leaf</tissue>
    </source>
</reference>
<dbReference type="InterPro" id="IPR002213">
    <property type="entry name" value="UDP_glucos_trans"/>
</dbReference>
<dbReference type="SUPFAM" id="SSF53756">
    <property type="entry name" value="UDP-Glycosyltransferase/glycogen phosphorylase"/>
    <property type="match status" value="1"/>
</dbReference>
<dbReference type="FunFam" id="3.40.50.2000:FF:000056">
    <property type="entry name" value="Glycosyltransferase"/>
    <property type="match status" value="1"/>
</dbReference>
<keyword evidence="3" id="KW-0808">Transferase</keyword>
<dbReference type="PANTHER" id="PTHR48048">
    <property type="entry name" value="GLYCOSYLTRANSFERASE"/>
    <property type="match status" value="1"/>
</dbReference>
<dbReference type="CDD" id="cd03784">
    <property type="entry name" value="GT1_Gtf-like"/>
    <property type="match status" value="1"/>
</dbReference>
<evidence type="ECO:0000313" key="5">
    <source>
        <dbReference type="Proteomes" id="UP000796880"/>
    </source>
</evidence>
<dbReference type="Pfam" id="PF00201">
    <property type="entry name" value="UDPGT"/>
    <property type="match status" value="1"/>
</dbReference>
<evidence type="ECO:0000313" key="4">
    <source>
        <dbReference type="EMBL" id="KAF3443509.1"/>
    </source>
</evidence>
<dbReference type="EMBL" id="VOIH02000006">
    <property type="protein sequence ID" value="KAF3443509.1"/>
    <property type="molecule type" value="Genomic_DNA"/>
</dbReference>
<comment type="caution">
    <text evidence="4">The sequence shown here is derived from an EMBL/GenBank/DDBJ whole genome shotgun (WGS) entry which is preliminary data.</text>
</comment>
<dbReference type="Gene3D" id="3.40.50.2000">
    <property type="entry name" value="Glycogen Phosphorylase B"/>
    <property type="match status" value="4"/>
</dbReference>
<organism evidence="4 5">
    <name type="scientific">Rhamnella rubrinervis</name>
    <dbReference type="NCBI Taxonomy" id="2594499"/>
    <lineage>
        <taxon>Eukaryota</taxon>
        <taxon>Viridiplantae</taxon>
        <taxon>Streptophyta</taxon>
        <taxon>Embryophyta</taxon>
        <taxon>Tracheophyta</taxon>
        <taxon>Spermatophyta</taxon>
        <taxon>Magnoliopsida</taxon>
        <taxon>eudicotyledons</taxon>
        <taxon>Gunneridae</taxon>
        <taxon>Pentapetalae</taxon>
        <taxon>rosids</taxon>
        <taxon>fabids</taxon>
        <taxon>Rosales</taxon>
        <taxon>Rhamnaceae</taxon>
        <taxon>rhamnoid group</taxon>
        <taxon>Rhamneae</taxon>
        <taxon>Rhamnella</taxon>
    </lineage>
</organism>
<evidence type="ECO:0000256" key="1">
    <source>
        <dbReference type="ARBA" id="ARBA00009995"/>
    </source>
</evidence>
<keyword evidence="2" id="KW-0328">Glycosyltransferase</keyword>
<keyword evidence="5" id="KW-1185">Reference proteome</keyword>
<accession>A0A8K0MDS9</accession>
<comment type="similarity">
    <text evidence="1">Belongs to the UDP-glycosyltransferase family.</text>
</comment>
<dbReference type="Proteomes" id="UP000796880">
    <property type="component" value="Unassembled WGS sequence"/>
</dbReference>
<dbReference type="AlphaFoldDB" id="A0A8K0MDS9"/>